<feature type="compositionally biased region" description="Low complexity" evidence="1">
    <location>
        <begin position="163"/>
        <end position="178"/>
    </location>
</feature>
<name>A0A401H0J8_9APHY</name>
<reference evidence="2 3" key="1">
    <citation type="journal article" date="2018" name="Sci. Rep.">
        <title>Genome sequence of the cauliflower mushroom Sparassis crispa (Hanabiratake) and its association with beneficial usage.</title>
        <authorList>
            <person name="Kiyama R."/>
            <person name="Furutani Y."/>
            <person name="Kawaguchi K."/>
            <person name="Nakanishi T."/>
        </authorList>
    </citation>
    <scope>NUCLEOTIDE SEQUENCE [LARGE SCALE GENOMIC DNA]</scope>
</reference>
<dbReference type="Proteomes" id="UP000287166">
    <property type="component" value="Unassembled WGS sequence"/>
</dbReference>
<evidence type="ECO:0000256" key="1">
    <source>
        <dbReference type="SAM" id="MobiDB-lite"/>
    </source>
</evidence>
<comment type="caution">
    <text evidence="2">The sequence shown here is derived from an EMBL/GenBank/DDBJ whole genome shotgun (WGS) entry which is preliminary data.</text>
</comment>
<dbReference type="AlphaFoldDB" id="A0A401H0J8"/>
<evidence type="ECO:0000313" key="2">
    <source>
        <dbReference type="EMBL" id="GBE87944.1"/>
    </source>
</evidence>
<keyword evidence="3" id="KW-1185">Reference proteome</keyword>
<feature type="compositionally biased region" description="Polar residues" evidence="1">
    <location>
        <begin position="179"/>
        <end position="188"/>
    </location>
</feature>
<gene>
    <name evidence="2" type="ORF">SCP_1201700</name>
</gene>
<organism evidence="2 3">
    <name type="scientific">Sparassis crispa</name>
    <dbReference type="NCBI Taxonomy" id="139825"/>
    <lineage>
        <taxon>Eukaryota</taxon>
        <taxon>Fungi</taxon>
        <taxon>Dikarya</taxon>
        <taxon>Basidiomycota</taxon>
        <taxon>Agaricomycotina</taxon>
        <taxon>Agaricomycetes</taxon>
        <taxon>Polyporales</taxon>
        <taxon>Sparassidaceae</taxon>
        <taxon>Sparassis</taxon>
    </lineage>
</organism>
<dbReference type="GeneID" id="38784861"/>
<feature type="compositionally biased region" description="Polar residues" evidence="1">
    <location>
        <begin position="20"/>
        <end position="32"/>
    </location>
</feature>
<dbReference type="OrthoDB" id="2855870at2759"/>
<dbReference type="RefSeq" id="XP_027618857.1">
    <property type="nucleotide sequence ID" value="XM_027763056.1"/>
</dbReference>
<dbReference type="EMBL" id="BFAD01000012">
    <property type="protein sequence ID" value="GBE87944.1"/>
    <property type="molecule type" value="Genomic_DNA"/>
</dbReference>
<evidence type="ECO:0000313" key="3">
    <source>
        <dbReference type="Proteomes" id="UP000287166"/>
    </source>
</evidence>
<dbReference type="InParanoid" id="A0A401H0J8"/>
<feature type="region of interest" description="Disordered" evidence="1">
    <location>
        <begin position="159"/>
        <end position="214"/>
    </location>
</feature>
<accession>A0A401H0J8</accession>
<sequence length="476" mass="53230">MKSPTKPITDIPMRDVETTEAATRATSPSPRSRTPDVFDDETTADHDMGLNDHLLPIKTAARWPTMEDLEKSMQRAAKMLANFSIHANYTPSVIESANTISDKLTQITDIDKSPRKTPQTQQNSQNANQPRQPGNEFMEQIANSLTLLTSRLDTIEVKIASPQGTATRTQTPVTGTPTSEKPSNTSPVTEAGPRTVHATSKPIVPKPKGTMNNNTKVGSKGIPTNPLAAHHPSRLIVEIQKGAPGGERPKEIDLVRQINDVLQSSEDSKHLRVVNVKFNPQQNCIVFTRADQSAAELAPFADRFTEYIAQDRPTRVRPDVPWYKVQLNGVNTFNDYTNDIPTPEELHEELCLNNPTYATMPILQLPRWMHHPSDLKTQFFSSVVIALMNEADAEHLVKHVKNLAIAGRFAEVKRYADKPPIIQCNNCWSLDHTRWRCHKKPICRLCAGDHLEARHVCDQCPMQDEEEDAMNTEGEL</sequence>
<feature type="region of interest" description="Disordered" evidence="1">
    <location>
        <begin position="1"/>
        <end position="49"/>
    </location>
</feature>
<protein>
    <submittedName>
        <fullName evidence="2">Uncharacterized protein</fullName>
    </submittedName>
</protein>
<proteinExistence type="predicted"/>
<feature type="compositionally biased region" description="Polar residues" evidence="1">
    <location>
        <begin position="116"/>
        <end position="132"/>
    </location>
</feature>
<feature type="region of interest" description="Disordered" evidence="1">
    <location>
        <begin position="108"/>
        <end position="134"/>
    </location>
</feature>